<dbReference type="Proteomes" id="UP001061862">
    <property type="component" value="Chromosome"/>
</dbReference>
<accession>A0ABY6C8U4</accession>
<dbReference type="PROSITE" id="PS51257">
    <property type="entry name" value="PROKAR_LIPOPROTEIN"/>
    <property type="match status" value="1"/>
</dbReference>
<evidence type="ECO:0000313" key="2">
    <source>
        <dbReference type="Proteomes" id="UP001061862"/>
    </source>
</evidence>
<sequence>MVGLGWRRALVRLATMLVVIAVVSGCVAARAPVVLMASFDAQAASFINASGRAKVSGQAFVRRNNGKLLRAVGTDVFLIPRTAYADERIVALYGNRNQLRWGVRVPDADPLYEQYMRKTVASSGGSFSFDHVADGEYYVVAMIHLPSEVSFNQFPILERVNVQGGKSVRLVMRGY</sequence>
<dbReference type="SUPFAM" id="SSF117074">
    <property type="entry name" value="Hypothetical protein PA1324"/>
    <property type="match status" value="1"/>
</dbReference>
<protein>
    <recommendedName>
        <fullName evidence="3">DUF2846 domain-containing protein</fullName>
    </recommendedName>
</protein>
<gene>
    <name evidence="1" type="ORF">N8A98_15470</name>
</gene>
<name>A0ABY6C8U4_9HYPH</name>
<reference evidence="1 2" key="1">
    <citation type="submission" date="2022-09" db="EMBL/GenBank/DDBJ databases">
        <title>Interaction between co-microsymbionts with complementary sets of symbiotic genes in legume-rhizobium systems.</title>
        <authorList>
            <person name="Safronova V."/>
            <person name="Sazanova A."/>
            <person name="Afonin A."/>
            <person name="Chirak E."/>
        </authorList>
    </citation>
    <scope>NUCLEOTIDE SEQUENCE [LARGE SCALE GENOMIC DNA]</scope>
    <source>
        <strain evidence="1 2">A18/4-1</strain>
    </source>
</reference>
<evidence type="ECO:0000313" key="1">
    <source>
        <dbReference type="EMBL" id="UXN68647.1"/>
    </source>
</evidence>
<keyword evidence="2" id="KW-1185">Reference proteome</keyword>
<organism evidence="1 2">
    <name type="scientific">Devosia neptuniae</name>
    <dbReference type="NCBI Taxonomy" id="191302"/>
    <lineage>
        <taxon>Bacteria</taxon>
        <taxon>Pseudomonadati</taxon>
        <taxon>Pseudomonadota</taxon>
        <taxon>Alphaproteobacteria</taxon>
        <taxon>Hyphomicrobiales</taxon>
        <taxon>Devosiaceae</taxon>
        <taxon>Devosia</taxon>
    </lineage>
</organism>
<proteinExistence type="predicted"/>
<dbReference type="RefSeq" id="WP_262166589.1">
    <property type="nucleotide sequence ID" value="NZ_CP104965.1"/>
</dbReference>
<evidence type="ECO:0008006" key="3">
    <source>
        <dbReference type="Google" id="ProtNLM"/>
    </source>
</evidence>
<dbReference type="EMBL" id="CP104965">
    <property type="protein sequence ID" value="UXN68647.1"/>
    <property type="molecule type" value="Genomic_DNA"/>
</dbReference>